<dbReference type="InterPro" id="IPR053793">
    <property type="entry name" value="PB1-like"/>
</dbReference>
<dbReference type="PROSITE" id="PS51745">
    <property type="entry name" value="PB1"/>
    <property type="match status" value="1"/>
</dbReference>
<dbReference type="EMBL" id="MCGR01000003">
    <property type="protein sequence ID" value="ORY90617.1"/>
    <property type="molecule type" value="Genomic_DNA"/>
</dbReference>
<feature type="compositionally biased region" description="Gly residues" evidence="1">
    <location>
        <begin position="181"/>
        <end position="191"/>
    </location>
</feature>
<feature type="compositionally biased region" description="Basic residues" evidence="1">
    <location>
        <begin position="168"/>
        <end position="178"/>
    </location>
</feature>
<evidence type="ECO:0000313" key="4">
    <source>
        <dbReference type="Proteomes" id="UP000193467"/>
    </source>
</evidence>
<accession>A0A1Y2G125</accession>
<reference evidence="3 4" key="1">
    <citation type="submission" date="2016-07" db="EMBL/GenBank/DDBJ databases">
        <title>Pervasive Adenine N6-methylation of Active Genes in Fungi.</title>
        <authorList>
            <consortium name="DOE Joint Genome Institute"/>
            <person name="Mondo S.J."/>
            <person name="Dannebaum R.O."/>
            <person name="Kuo R.C."/>
            <person name="Labutti K."/>
            <person name="Haridas S."/>
            <person name="Kuo A."/>
            <person name="Salamov A."/>
            <person name="Ahrendt S.R."/>
            <person name="Lipzen A."/>
            <person name="Sullivan W."/>
            <person name="Andreopoulos W.B."/>
            <person name="Clum A."/>
            <person name="Lindquist E."/>
            <person name="Daum C."/>
            <person name="Ramamoorthy G.K."/>
            <person name="Gryganskyi A."/>
            <person name="Culley D."/>
            <person name="Magnuson J.K."/>
            <person name="James T.Y."/>
            <person name="O'Malley M.A."/>
            <person name="Stajich J.E."/>
            <person name="Spatafora J.W."/>
            <person name="Visel A."/>
            <person name="Grigoriev I.V."/>
        </authorList>
    </citation>
    <scope>NUCLEOTIDE SEQUENCE [LARGE SCALE GENOMIC DNA]</scope>
    <source>
        <strain evidence="3 4">62-1032</strain>
    </source>
</reference>
<dbReference type="OrthoDB" id="661148at2759"/>
<name>A0A1Y2G125_9BASI</name>
<feature type="compositionally biased region" description="Pro residues" evidence="1">
    <location>
        <begin position="270"/>
        <end position="296"/>
    </location>
</feature>
<feature type="compositionally biased region" description="Basic residues" evidence="1">
    <location>
        <begin position="300"/>
        <end position="317"/>
    </location>
</feature>
<feature type="domain" description="PB1" evidence="2">
    <location>
        <begin position="27"/>
        <end position="110"/>
    </location>
</feature>
<dbReference type="Gene3D" id="3.10.20.90">
    <property type="entry name" value="Phosphatidylinositol 3-kinase Catalytic Subunit, Chain A, domain 1"/>
    <property type="match status" value="1"/>
</dbReference>
<protein>
    <recommendedName>
        <fullName evidence="2">PB1 domain-containing protein</fullName>
    </recommendedName>
</protein>
<dbReference type="PANTHER" id="PTHR47102:SF2">
    <property type="entry name" value="PROTEIN BNI1"/>
    <property type="match status" value="1"/>
</dbReference>
<feature type="compositionally biased region" description="Basic residues" evidence="1">
    <location>
        <begin position="222"/>
        <end position="236"/>
    </location>
</feature>
<proteinExistence type="predicted"/>
<dbReference type="PANTHER" id="PTHR47102">
    <property type="entry name" value="PROTEIN BNI1"/>
    <property type="match status" value="1"/>
</dbReference>
<dbReference type="SMART" id="SM00666">
    <property type="entry name" value="PB1"/>
    <property type="match status" value="1"/>
</dbReference>
<feature type="compositionally biased region" description="Acidic residues" evidence="1">
    <location>
        <begin position="209"/>
        <end position="219"/>
    </location>
</feature>
<dbReference type="InParanoid" id="A0A1Y2G125"/>
<dbReference type="CDD" id="cd05992">
    <property type="entry name" value="PB1"/>
    <property type="match status" value="1"/>
</dbReference>
<feature type="region of interest" description="Disordered" evidence="1">
    <location>
        <begin position="158"/>
        <end position="396"/>
    </location>
</feature>
<evidence type="ECO:0000256" key="1">
    <source>
        <dbReference type="SAM" id="MobiDB-lite"/>
    </source>
</evidence>
<dbReference type="Proteomes" id="UP000193467">
    <property type="component" value="Unassembled WGS sequence"/>
</dbReference>
<evidence type="ECO:0000259" key="2">
    <source>
        <dbReference type="PROSITE" id="PS51745"/>
    </source>
</evidence>
<gene>
    <name evidence="3" type="ORF">BCR35DRAFT_103646</name>
</gene>
<dbReference type="SUPFAM" id="SSF54277">
    <property type="entry name" value="CAD &amp; PB1 domains"/>
    <property type="match status" value="1"/>
</dbReference>
<dbReference type="STRING" id="106004.A0A1Y2G125"/>
<feature type="compositionally biased region" description="Gly residues" evidence="1">
    <location>
        <begin position="360"/>
        <end position="371"/>
    </location>
</feature>
<dbReference type="InterPro" id="IPR000270">
    <property type="entry name" value="PB1_dom"/>
</dbReference>
<dbReference type="InterPro" id="IPR051661">
    <property type="entry name" value="Actin_filament_regulator"/>
</dbReference>
<feature type="compositionally biased region" description="Basic and acidic residues" evidence="1">
    <location>
        <begin position="380"/>
        <end position="396"/>
    </location>
</feature>
<sequence>MRGHPTRAVEELVRLFPSSSSLHIMSTHTLKFALPDATTRLVSFPATPIPTFDSLATAIQERFDLSTTPTALVYTDEDEDEITLSSDVEVAELWTYFSSAEGGEAFEVRKFAIILLEEPAATEADSEKKKELLESIQQALKADPSLVGPIHGLLHEALGKSLGGGRHGEKHGHHHHPFGPRGFGGGRGGFKGGKHHHGRGRWEMREQSDSESESSEDEDDKKKKKNKKCKHHKHRGPPPPPPFPHPGFFGFGPPPPPPFGGRSRHHHHFGPPPPPPPPGFGPHPSPFDAPPPPPHPFHGFGKHHGGKHGHGHGHGRRGPPSPHEGFWGGFGAAAEFDPESDGAEGAHFPPTPPHHEGPFGFFGGRGGFGGRRGGRHGRGGRREREEPEQQGEQEKEWVFFARVEAGLDTR</sequence>
<evidence type="ECO:0000313" key="3">
    <source>
        <dbReference type="EMBL" id="ORY90617.1"/>
    </source>
</evidence>
<organism evidence="3 4">
    <name type="scientific">Leucosporidium creatinivorum</name>
    <dbReference type="NCBI Taxonomy" id="106004"/>
    <lineage>
        <taxon>Eukaryota</taxon>
        <taxon>Fungi</taxon>
        <taxon>Dikarya</taxon>
        <taxon>Basidiomycota</taxon>
        <taxon>Pucciniomycotina</taxon>
        <taxon>Microbotryomycetes</taxon>
        <taxon>Leucosporidiales</taxon>
        <taxon>Leucosporidium</taxon>
    </lineage>
</organism>
<dbReference type="AlphaFoldDB" id="A0A1Y2G125"/>
<dbReference type="Pfam" id="PF00564">
    <property type="entry name" value="PB1"/>
    <property type="match status" value="1"/>
</dbReference>
<comment type="caution">
    <text evidence="3">The sequence shown here is derived from an EMBL/GenBank/DDBJ whole genome shotgun (WGS) entry which is preliminary data.</text>
</comment>
<keyword evidence="4" id="KW-1185">Reference proteome</keyword>